<dbReference type="RefSeq" id="WP_369264037.1">
    <property type="nucleotide sequence ID" value="NZ_CP163440.1"/>
</dbReference>
<dbReference type="InterPro" id="IPR006102">
    <property type="entry name" value="Ig-like_GH2"/>
</dbReference>
<evidence type="ECO:0000313" key="10">
    <source>
        <dbReference type="EMBL" id="XDQ67102.1"/>
    </source>
</evidence>
<evidence type="ECO:0000256" key="3">
    <source>
        <dbReference type="ARBA" id="ARBA00012756"/>
    </source>
</evidence>
<dbReference type="InterPro" id="IPR006101">
    <property type="entry name" value="Glyco_hydro_2"/>
</dbReference>
<dbReference type="Pfam" id="PF00703">
    <property type="entry name" value="Glyco_hydro_2"/>
    <property type="match status" value="1"/>
</dbReference>
<dbReference type="EMBL" id="CP163440">
    <property type="protein sequence ID" value="XDQ67102.1"/>
    <property type="molecule type" value="Genomic_DNA"/>
</dbReference>
<evidence type="ECO:0000256" key="4">
    <source>
        <dbReference type="ARBA" id="ARBA00013303"/>
    </source>
</evidence>
<comment type="similarity">
    <text evidence="2 8">Belongs to the glycosyl hydrolase 2 family.</text>
</comment>
<dbReference type="InterPro" id="IPR032312">
    <property type="entry name" value="LacZ_4"/>
</dbReference>
<dbReference type="SUPFAM" id="SSF49303">
    <property type="entry name" value="beta-Galactosidase/glucuronidase domain"/>
    <property type="match status" value="2"/>
</dbReference>
<reference evidence="10" key="1">
    <citation type="submission" date="2024-07" db="EMBL/GenBank/DDBJ databases">
        <authorList>
            <person name="Yu S.T."/>
        </authorList>
    </citation>
    <scope>NUCLEOTIDE SEQUENCE</scope>
    <source>
        <strain evidence="10">R35</strain>
    </source>
</reference>
<dbReference type="Pfam" id="PF02929">
    <property type="entry name" value="Bgal_small_N"/>
    <property type="match status" value="1"/>
</dbReference>
<keyword evidence="6 8" id="KW-0326">Glycosidase</keyword>
<dbReference type="Gene3D" id="3.20.20.80">
    <property type="entry name" value="Glycosidases"/>
    <property type="match status" value="1"/>
</dbReference>
<dbReference type="InterPro" id="IPR006104">
    <property type="entry name" value="Glyco_hydro_2_N"/>
</dbReference>
<dbReference type="Gene3D" id="2.70.98.10">
    <property type="match status" value="1"/>
</dbReference>
<dbReference type="InterPro" id="IPR006103">
    <property type="entry name" value="Glyco_hydro_2_cat"/>
</dbReference>
<dbReference type="InterPro" id="IPR008979">
    <property type="entry name" value="Galactose-bd-like_sf"/>
</dbReference>
<organism evidence="10">
    <name type="scientific">Streptomyces sp. R35</name>
    <dbReference type="NCBI Taxonomy" id="3238630"/>
    <lineage>
        <taxon>Bacteria</taxon>
        <taxon>Bacillati</taxon>
        <taxon>Actinomycetota</taxon>
        <taxon>Actinomycetes</taxon>
        <taxon>Kitasatosporales</taxon>
        <taxon>Streptomycetaceae</taxon>
        <taxon>Streptomyces</taxon>
    </lineage>
</organism>
<evidence type="ECO:0000256" key="1">
    <source>
        <dbReference type="ARBA" id="ARBA00001412"/>
    </source>
</evidence>
<dbReference type="InterPro" id="IPR023230">
    <property type="entry name" value="Glyco_hydro_2_CS"/>
</dbReference>
<dbReference type="SUPFAM" id="SSF74650">
    <property type="entry name" value="Galactose mutarotase-like"/>
    <property type="match status" value="1"/>
</dbReference>
<dbReference type="SUPFAM" id="SSF49785">
    <property type="entry name" value="Galactose-binding domain-like"/>
    <property type="match status" value="1"/>
</dbReference>
<dbReference type="Gene3D" id="2.60.40.10">
    <property type="entry name" value="Immunoglobulins"/>
    <property type="match status" value="2"/>
</dbReference>
<dbReference type="GO" id="GO:0004565">
    <property type="term" value="F:beta-galactosidase activity"/>
    <property type="evidence" value="ECO:0007669"/>
    <property type="project" value="UniProtKB-EC"/>
</dbReference>
<dbReference type="InterPro" id="IPR023232">
    <property type="entry name" value="Glyco_hydro_2_AS"/>
</dbReference>
<keyword evidence="5 8" id="KW-0378">Hydrolase</keyword>
<dbReference type="GO" id="GO:0005990">
    <property type="term" value="P:lactose catabolic process"/>
    <property type="evidence" value="ECO:0007669"/>
    <property type="project" value="TreeGrafter"/>
</dbReference>
<dbReference type="Gene3D" id="2.60.120.260">
    <property type="entry name" value="Galactose-binding domain-like"/>
    <property type="match status" value="1"/>
</dbReference>
<comment type="catalytic activity">
    <reaction evidence="1 8">
        <text>Hydrolysis of terminal non-reducing beta-D-galactose residues in beta-D-galactosides.</text>
        <dbReference type="EC" id="3.2.1.23"/>
    </reaction>
</comment>
<dbReference type="InterPro" id="IPR013783">
    <property type="entry name" value="Ig-like_fold"/>
</dbReference>
<dbReference type="PANTHER" id="PTHR46323:SF2">
    <property type="entry name" value="BETA-GALACTOSIDASE"/>
    <property type="match status" value="1"/>
</dbReference>
<feature type="domain" description="Beta galactosidase small chain/" evidence="9">
    <location>
        <begin position="723"/>
        <end position="981"/>
    </location>
</feature>
<accession>A0AB39SKK7</accession>
<dbReference type="InterPro" id="IPR017853">
    <property type="entry name" value="GH"/>
</dbReference>
<name>A0AB39SKK7_9ACTN</name>
<dbReference type="InterPro" id="IPR011013">
    <property type="entry name" value="Gal_mutarotase_sf_dom"/>
</dbReference>
<dbReference type="InterPro" id="IPR050347">
    <property type="entry name" value="Bact_Beta-galactosidase"/>
</dbReference>
<gene>
    <name evidence="10" type="ORF">AB5J50_43125</name>
</gene>
<evidence type="ECO:0000256" key="5">
    <source>
        <dbReference type="ARBA" id="ARBA00022801"/>
    </source>
</evidence>
<evidence type="ECO:0000256" key="7">
    <source>
        <dbReference type="ARBA" id="ARBA00032230"/>
    </source>
</evidence>
<evidence type="ECO:0000256" key="6">
    <source>
        <dbReference type="ARBA" id="ARBA00023295"/>
    </source>
</evidence>
<evidence type="ECO:0000259" key="9">
    <source>
        <dbReference type="SMART" id="SM01038"/>
    </source>
</evidence>
<dbReference type="SUPFAM" id="SSF51445">
    <property type="entry name" value="(Trans)glycosidases"/>
    <property type="match status" value="1"/>
</dbReference>
<dbReference type="PROSITE" id="PS00608">
    <property type="entry name" value="GLYCOSYL_HYDROL_F2_2"/>
    <property type="match status" value="1"/>
</dbReference>
<dbReference type="Pfam" id="PF02836">
    <property type="entry name" value="Glyco_hydro_2_C"/>
    <property type="match status" value="1"/>
</dbReference>
<dbReference type="AlphaFoldDB" id="A0AB39SKK7"/>
<dbReference type="Pfam" id="PF02837">
    <property type="entry name" value="Glyco_hydro_2_N"/>
    <property type="match status" value="1"/>
</dbReference>
<dbReference type="InterPro" id="IPR036156">
    <property type="entry name" value="Beta-gal/glucu_dom_sf"/>
</dbReference>
<dbReference type="PROSITE" id="PS00719">
    <property type="entry name" value="GLYCOSYL_HYDROL_F2_1"/>
    <property type="match status" value="1"/>
</dbReference>
<dbReference type="PANTHER" id="PTHR46323">
    <property type="entry name" value="BETA-GALACTOSIDASE"/>
    <property type="match status" value="1"/>
</dbReference>
<dbReference type="PRINTS" id="PR00132">
    <property type="entry name" value="GLHYDRLASE2"/>
</dbReference>
<dbReference type="Pfam" id="PF16353">
    <property type="entry name" value="LacZ_4"/>
    <property type="match status" value="1"/>
</dbReference>
<dbReference type="InterPro" id="IPR014718">
    <property type="entry name" value="GH-type_carb-bd"/>
</dbReference>
<dbReference type="SMART" id="SM01038">
    <property type="entry name" value="Bgal_small_N"/>
    <property type="match status" value="1"/>
</dbReference>
<evidence type="ECO:0000256" key="8">
    <source>
        <dbReference type="RuleBase" id="RU361154"/>
    </source>
</evidence>
<evidence type="ECO:0000256" key="2">
    <source>
        <dbReference type="ARBA" id="ARBA00007401"/>
    </source>
</evidence>
<protein>
    <recommendedName>
        <fullName evidence="4 8">Beta-galactosidase</fullName>
        <ecNumber evidence="3 8">3.2.1.23</ecNumber>
    </recommendedName>
    <alternativeName>
        <fullName evidence="7 8">Lactase</fullName>
    </alternativeName>
</protein>
<dbReference type="EC" id="3.2.1.23" evidence="3 8"/>
<sequence length="983" mass="107735">MTDPSIRGPLSADPLIVLRPWEAPEVTSWGRLPMNAVDRRAGALSLDGDWRFQLLPAPSVEPGPEWSSSHVPGAWTMQGTDDLPQYTNFRMPWGEFPPASPAANPTGVYEREVDVPAEWAGRRIVLQVGAAESVLLVHVDGRAVGISKDSHLAAEFDLSDVVRPGVRARLRLTVVKWSDASHIEDQDQWWHGGITRSVLLYATDPLHLADVTVRTRPAGELRVECQVRNASGALPEGWYVTGELDGHLLAQDAEFDRFKEEDGRVSDFLGEARLNTVVHDVRAWTAETPELYELAVRLHRADGSVADTSHHRVGFREVEIRGRDLLLNGERVYIRGVNRHDFHPLTGRTVSYEDMRADLTLLKRFGFNAIRTAHYPNDPSLLDLADELGFYVVDEANIEAHDHAHEIADDPRYTAAFVDRVARMVLRDKNHPCVIIWSLGNESDYGANHDAAAGWLRRHDPTRPLQYEGAAKLDWADPALASDIACPMYAPIEDCVAHALSGKQTKPLIQCEYSHAMGNSNGTLADHWAAIESTPGLQGGFIWEFWDHGILQRVNDGRPAGRGGAGLYDNGVTAPGHRWAYGGDFGETIHDGAFIADGVVFPDRTPKPVMYEHREIAAPVRLEYAGGELRIVNRQHFRGLEWLTAEWSLALADGGALTAPADELPDVRPGETASLPLPFEVPEDGGEAWLTLRVTTAEDEAWAPRGTEVCLPQVRLRSAAAAPVPADGGPPVEVDDSGLLVHPLLTAAPVLSLWRAPTDNDELGGAAVRWRAWGLDTLVRKVVGVRREGGSVTVLAEYDTWAGVVRHEQVFTRVAGGVRIEETAELPDRLDDVARVGSVFETVAGLDVLEWYGQGPWESYPDRCYGAPVGHHSVPVDALFTPYLRPQESGGRHGVRQFTLSAPDATGLSVALDGPRQVSVTRYRAEDLTAAAHHDELVPRPGCVVHIDAAHRGLGTASCGPDTSPAHLIEPGTHSWSWTLRVL</sequence>
<dbReference type="GO" id="GO:0030246">
    <property type="term" value="F:carbohydrate binding"/>
    <property type="evidence" value="ECO:0007669"/>
    <property type="project" value="InterPro"/>
</dbReference>
<dbReference type="GO" id="GO:0009341">
    <property type="term" value="C:beta-galactosidase complex"/>
    <property type="evidence" value="ECO:0007669"/>
    <property type="project" value="InterPro"/>
</dbReference>
<proteinExistence type="inferred from homology"/>
<dbReference type="InterPro" id="IPR004199">
    <property type="entry name" value="B-gal_small/dom_5"/>
</dbReference>